<sequence length="85" mass="9183">LHPLEIANVPSGHSPAHYGAVPYHEQCSLKSALMTSSSQQYDFSPTRQPLKNSLCNPPCITATFLVPLGHLENPQFGASPCQVQP</sequence>
<dbReference type="EMBL" id="BTSY01000006">
    <property type="protein sequence ID" value="GMT33390.1"/>
    <property type="molecule type" value="Genomic_DNA"/>
</dbReference>
<feature type="non-terminal residue" evidence="1">
    <location>
        <position position="1"/>
    </location>
</feature>
<evidence type="ECO:0000313" key="1">
    <source>
        <dbReference type="EMBL" id="GMT33390.1"/>
    </source>
</evidence>
<evidence type="ECO:0000313" key="2">
    <source>
        <dbReference type="Proteomes" id="UP001432322"/>
    </source>
</evidence>
<protein>
    <submittedName>
        <fullName evidence="1">Uncharacterized protein</fullName>
    </submittedName>
</protein>
<keyword evidence="2" id="KW-1185">Reference proteome</keyword>
<accession>A0AAV5WS54</accession>
<reference evidence="1" key="1">
    <citation type="submission" date="2023-10" db="EMBL/GenBank/DDBJ databases">
        <title>Genome assembly of Pristionchus species.</title>
        <authorList>
            <person name="Yoshida K."/>
            <person name="Sommer R.J."/>
        </authorList>
    </citation>
    <scope>NUCLEOTIDE SEQUENCE</scope>
    <source>
        <strain evidence="1">RS5133</strain>
    </source>
</reference>
<name>A0AAV5WS54_9BILA</name>
<proteinExistence type="predicted"/>
<gene>
    <name evidence="1" type="ORF">PFISCL1PPCAC_24687</name>
</gene>
<organism evidence="1 2">
    <name type="scientific">Pristionchus fissidentatus</name>
    <dbReference type="NCBI Taxonomy" id="1538716"/>
    <lineage>
        <taxon>Eukaryota</taxon>
        <taxon>Metazoa</taxon>
        <taxon>Ecdysozoa</taxon>
        <taxon>Nematoda</taxon>
        <taxon>Chromadorea</taxon>
        <taxon>Rhabditida</taxon>
        <taxon>Rhabditina</taxon>
        <taxon>Diplogasteromorpha</taxon>
        <taxon>Diplogasteroidea</taxon>
        <taxon>Neodiplogasteridae</taxon>
        <taxon>Pristionchus</taxon>
    </lineage>
</organism>
<comment type="caution">
    <text evidence="1">The sequence shown here is derived from an EMBL/GenBank/DDBJ whole genome shotgun (WGS) entry which is preliminary data.</text>
</comment>
<dbReference type="Proteomes" id="UP001432322">
    <property type="component" value="Unassembled WGS sequence"/>
</dbReference>
<dbReference type="AlphaFoldDB" id="A0AAV5WS54"/>